<reference evidence="2" key="1">
    <citation type="submission" date="2020-03" db="EMBL/GenBank/DDBJ databases">
        <title>Transcriptomic Profiling of the Digestive Tract of the Rat Flea, Xenopsylla cheopis, Following Blood Feeding and Infection with Yersinia pestis.</title>
        <authorList>
            <person name="Bland D.M."/>
            <person name="Martens C.A."/>
            <person name="Virtaneva K."/>
            <person name="Kanakabandi K."/>
            <person name="Long D."/>
            <person name="Rosenke R."/>
            <person name="Saturday G.A."/>
            <person name="Hoyt F.H."/>
            <person name="Bruno D.P."/>
            <person name="Ribeiro J.M.C."/>
            <person name="Hinnebusch J."/>
        </authorList>
    </citation>
    <scope>NUCLEOTIDE SEQUENCE</scope>
</reference>
<evidence type="ECO:0000313" key="2">
    <source>
        <dbReference type="EMBL" id="NOV50927.1"/>
    </source>
</evidence>
<feature type="chain" id="PRO_5026933705" evidence="1">
    <location>
        <begin position="27"/>
        <end position="75"/>
    </location>
</feature>
<dbReference type="EMBL" id="GIIL01007201">
    <property type="protein sequence ID" value="NOV50927.1"/>
    <property type="molecule type" value="Transcribed_RNA"/>
</dbReference>
<proteinExistence type="predicted"/>
<evidence type="ECO:0000256" key="1">
    <source>
        <dbReference type="SAM" id="SignalP"/>
    </source>
</evidence>
<name>A0A6M2E219_XENCH</name>
<protein>
    <submittedName>
        <fullName evidence="2">Putative secreted protein</fullName>
    </submittedName>
</protein>
<organism evidence="2">
    <name type="scientific">Xenopsylla cheopis</name>
    <name type="common">Oriental rat flea</name>
    <name type="synonym">Pulex cheopis</name>
    <dbReference type="NCBI Taxonomy" id="163159"/>
    <lineage>
        <taxon>Eukaryota</taxon>
        <taxon>Metazoa</taxon>
        <taxon>Ecdysozoa</taxon>
        <taxon>Arthropoda</taxon>
        <taxon>Hexapoda</taxon>
        <taxon>Insecta</taxon>
        <taxon>Pterygota</taxon>
        <taxon>Neoptera</taxon>
        <taxon>Endopterygota</taxon>
        <taxon>Siphonaptera</taxon>
        <taxon>Pulicidae</taxon>
        <taxon>Xenopsyllinae</taxon>
        <taxon>Xenopsylla</taxon>
    </lineage>
</organism>
<keyword evidence="1" id="KW-0732">Signal</keyword>
<sequence>MNAAQNAKVVPLMAPVILVTVRGVTSMTHVCHTPAKQVSLLHLVLPAIPHVKIRGPQKKESAVQLVTVASSTVNK</sequence>
<accession>A0A6M2E219</accession>
<dbReference type="AlphaFoldDB" id="A0A6M2E219"/>
<feature type="signal peptide" evidence="1">
    <location>
        <begin position="1"/>
        <end position="26"/>
    </location>
</feature>